<reference evidence="10" key="1">
    <citation type="submission" date="2015-06" db="EMBL/GenBank/DDBJ databases">
        <authorList>
            <person name="Liu B."/>
            <person name="Wang J."/>
            <person name="Zhu Y."/>
            <person name="Liu G."/>
            <person name="Chen Q."/>
            <person name="Zheng C."/>
            <person name="Che J."/>
            <person name="Ge C."/>
            <person name="Shi H."/>
            <person name="Pan Z."/>
            <person name="Liu X."/>
        </authorList>
    </citation>
    <scope>NUCLEOTIDE SEQUENCE [LARGE SCALE GENOMIC DNA]</scope>
    <source>
        <strain evidence="10">DSM 16346</strain>
    </source>
</reference>
<keyword evidence="5 8" id="KW-0648">Protein biosynthesis</keyword>
<comment type="similarity">
    <text evidence="7 8">Belongs to the SelA family.</text>
</comment>
<evidence type="ECO:0000256" key="7">
    <source>
        <dbReference type="ARBA" id="ARBA00044507"/>
    </source>
</evidence>
<sequence length="464" mass="51251">MLNLLRELPPVHLVQEELVEKGIATDLPQSLVKEMIQQEVNEIRHQLLNNSYNGTAQSREEFLNKIIHTIHLKSQQSGTLNLKSVINATGVVLHTNLGRARLSEAALEHMVEVARSYSTLEYNLEKGERGSRHSIAEEWICKLTGAEAAMVVNNNAAAVFLILSALAEEKEVIVSRGELVEIGGSFRVSSIMEESGAKLTEVGTTNKTHPYDYENGITDETAMLMKVHRSNFALIGFTAEVERSKLANIARANNVIFYEDLGSGALFDYRKALIGDEPTVQETLQAGADLVSFSGDKLLGGPQAGMIAGKKNLIDQLKKHQLARVLRVDKFTLAALEATLKQHLFNETDSIPAIRDITKDEHEIKSRAESFEEKLQLNTSSYVTEIVQGTSQVGGGTMPAVELPTYILSIASSSFSVNELEKRLRTHTSPVITRINGDRILMDFRTVTESEEDVILDTLMEIAP</sequence>
<dbReference type="UniPathway" id="UPA00906">
    <property type="reaction ID" value="UER00896"/>
</dbReference>
<dbReference type="OrthoDB" id="9787096at2"/>
<dbReference type="Gene3D" id="3.90.1150.180">
    <property type="match status" value="1"/>
</dbReference>
<dbReference type="GO" id="GO:0005737">
    <property type="term" value="C:cytoplasm"/>
    <property type="evidence" value="ECO:0007669"/>
    <property type="project" value="UniProtKB-SubCell"/>
</dbReference>
<evidence type="ECO:0000256" key="3">
    <source>
        <dbReference type="ARBA" id="ARBA00022679"/>
    </source>
</evidence>
<keyword evidence="6 8" id="KW-0711">Selenium</keyword>
<dbReference type="GO" id="GO:0001514">
    <property type="term" value="P:selenocysteine incorporation"/>
    <property type="evidence" value="ECO:0007669"/>
    <property type="project" value="UniProtKB-UniRule"/>
</dbReference>
<keyword evidence="11" id="KW-1185">Reference proteome</keyword>
<evidence type="ECO:0000256" key="1">
    <source>
        <dbReference type="ARBA" id="ARBA00001933"/>
    </source>
</evidence>
<dbReference type="PANTHER" id="PTHR32328">
    <property type="entry name" value="L-SERYL-TRNA(SEC) SELENIUM TRANSFERASE"/>
    <property type="match status" value="1"/>
</dbReference>
<organism evidence="10 11">
    <name type="scientific">Guptibacillus hwajinpoensis</name>
    <dbReference type="NCBI Taxonomy" id="208199"/>
    <lineage>
        <taxon>Bacteria</taxon>
        <taxon>Bacillati</taxon>
        <taxon>Bacillota</taxon>
        <taxon>Bacilli</taxon>
        <taxon>Bacillales</taxon>
        <taxon>Guptibacillaceae</taxon>
        <taxon>Guptibacillus</taxon>
    </lineage>
</organism>
<dbReference type="SUPFAM" id="SSF53383">
    <property type="entry name" value="PLP-dependent transferases"/>
    <property type="match status" value="1"/>
</dbReference>
<dbReference type="InterPro" id="IPR018319">
    <property type="entry name" value="SelA-like"/>
</dbReference>
<comment type="function">
    <text evidence="8">Converts seryl-tRNA(Sec) to selenocysteinyl-tRNA(Sec) required for selenoprotein biosynthesis.</text>
</comment>
<keyword evidence="2 8" id="KW-0963">Cytoplasm</keyword>
<comment type="pathway">
    <text evidence="8">Aminoacyl-tRNA biosynthesis; selenocysteinyl-tRNA(Sec) biosynthesis; selenocysteinyl-tRNA(Sec) from L-seryl-tRNA(Sec) (bacterial route): step 1/1.</text>
</comment>
<evidence type="ECO:0000256" key="6">
    <source>
        <dbReference type="ARBA" id="ARBA00023266"/>
    </source>
</evidence>
<dbReference type="EMBL" id="LELK01000001">
    <property type="protein sequence ID" value="KMM38572.1"/>
    <property type="molecule type" value="Genomic_DNA"/>
</dbReference>
<dbReference type="EC" id="2.9.1.1" evidence="8"/>
<dbReference type="Gene3D" id="3.40.640.10">
    <property type="entry name" value="Type I PLP-dependent aspartate aminotransferase-like (Major domain)"/>
    <property type="match status" value="1"/>
</dbReference>
<name>A0A0J6FW17_9BACL</name>
<dbReference type="AlphaFoldDB" id="A0A0J6FW17"/>
<evidence type="ECO:0000256" key="2">
    <source>
        <dbReference type="ARBA" id="ARBA00022490"/>
    </source>
</evidence>
<dbReference type="Proteomes" id="UP000035996">
    <property type="component" value="Unassembled WGS sequence"/>
</dbReference>
<evidence type="ECO:0000256" key="9">
    <source>
        <dbReference type="PIRSR" id="PIRSR618319-50"/>
    </source>
</evidence>
<dbReference type="GO" id="GO:0001717">
    <property type="term" value="P:conversion of seryl-tRNAsec to selenocys-tRNAsec"/>
    <property type="evidence" value="ECO:0007669"/>
    <property type="project" value="UniProtKB-UniRule"/>
</dbReference>
<evidence type="ECO:0000313" key="11">
    <source>
        <dbReference type="Proteomes" id="UP000035996"/>
    </source>
</evidence>
<proteinExistence type="inferred from homology"/>
<dbReference type="NCBIfam" id="TIGR00474">
    <property type="entry name" value="selA"/>
    <property type="match status" value="1"/>
</dbReference>
<dbReference type="Pfam" id="PF03841">
    <property type="entry name" value="SelA"/>
    <property type="match status" value="1"/>
</dbReference>
<comment type="subcellular location">
    <subcellularLocation>
        <location evidence="8">Cytoplasm</location>
    </subcellularLocation>
</comment>
<comment type="cofactor">
    <cofactor evidence="1 8 9">
        <name>pyridoxal 5'-phosphate</name>
        <dbReference type="ChEBI" id="CHEBI:597326"/>
    </cofactor>
</comment>
<dbReference type="InterPro" id="IPR015424">
    <property type="entry name" value="PyrdxlP-dep_Trfase"/>
</dbReference>
<dbReference type="InterPro" id="IPR015421">
    <property type="entry name" value="PyrdxlP-dep_Trfase_major"/>
</dbReference>
<evidence type="ECO:0000256" key="5">
    <source>
        <dbReference type="ARBA" id="ARBA00022917"/>
    </source>
</evidence>
<dbReference type="STRING" id="157733.AB986_04620"/>
<dbReference type="PANTHER" id="PTHR32328:SF0">
    <property type="entry name" value="L-SERYL-TRNA(SEC) SELENIUM TRANSFERASE"/>
    <property type="match status" value="1"/>
</dbReference>
<feature type="modified residue" description="N6-(pyridoxal phosphate)lysine" evidence="8 9">
    <location>
        <position position="297"/>
    </location>
</feature>
<dbReference type="HAMAP" id="MF_00423">
    <property type="entry name" value="SelA"/>
    <property type="match status" value="1"/>
</dbReference>
<comment type="caution">
    <text evidence="10">The sequence shown here is derived from an EMBL/GenBank/DDBJ whole genome shotgun (WGS) entry which is preliminary data.</text>
</comment>
<keyword evidence="3 8" id="KW-0808">Transferase</keyword>
<dbReference type="GO" id="GO:0004125">
    <property type="term" value="F:L-seryl-tRNA(Sec) selenium transferase activity"/>
    <property type="evidence" value="ECO:0007669"/>
    <property type="project" value="UniProtKB-UniRule"/>
</dbReference>
<protein>
    <recommendedName>
        <fullName evidence="8">L-seryl-tRNA(Sec) selenium transferase</fullName>
        <ecNumber evidence="8">2.9.1.1</ecNumber>
    </recommendedName>
    <alternativeName>
        <fullName evidence="8">Selenocysteine synthase</fullName>
        <shortName evidence="8">Sec synthase</shortName>
    </alternativeName>
    <alternativeName>
        <fullName evidence="8">Selenocysteinyl-tRNA(Sec) synthase</fullName>
    </alternativeName>
</protein>
<evidence type="ECO:0000313" key="10">
    <source>
        <dbReference type="EMBL" id="KMM38572.1"/>
    </source>
</evidence>
<gene>
    <name evidence="8" type="primary">selA</name>
    <name evidence="10" type="ORF">AB986_04620</name>
</gene>
<evidence type="ECO:0000256" key="8">
    <source>
        <dbReference type="HAMAP-Rule" id="MF_00423"/>
    </source>
</evidence>
<accession>A0A0J6FW17</accession>
<comment type="catalytic activity">
    <reaction evidence="8">
        <text>L-seryl-tRNA(Sec) + selenophosphate + H(+) = L-selenocysteinyl-tRNA(Sec) + phosphate</text>
        <dbReference type="Rhea" id="RHEA:22728"/>
        <dbReference type="Rhea" id="RHEA-COMP:9742"/>
        <dbReference type="Rhea" id="RHEA-COMP:9743"/>
        <dbReference type="ChEBI" id="CHEBI:15378"/>
        <dbReference type="ChEBI" id="CHEBI:16144"/>
        <dbReference type="ChEBI" id="CHEBI:43474"/>
        <dbReference type="ChEBI" id="CHEBI:78533"/>
        <dbReference type="ChEBI" id="CHEBI:78573"/>
        <dbReference type="EC" id="2.9.1.1"/>
    </reaction>
</comment>
<evidence type="ECO:0000256" key="4">
    <source>
        <dbReference type="ARBA" id="ARBA00022898"/>
    </source>
</evidence>
<dbReference type="InterPro" id="IPR004534">
    <property type="entry name" value="SelA_trans"/>
</dbReference>
<dbReference type="PATRIC" id="fig|157733.3.peg.3154"/>
<keyword evidence="4 8" id="KW-0663">Pyridoxal phosphate</keyword>